<dbReference type="GO" id="GO:0005975">
    <property type="term" value="P:carbohydrate metabolic process"/>
    <property type="evidence" value="ECO:0007669"/>
    <property type="project" value="InterPro"/>
</dbReference>
<evidence type="ECO:0000313" key="3">
    <source>
        <dbReference type="EMBL" id="SEC47727.1"/>
    </source>
</evidence>
<sequence>MSSASRRQFLHSTACVLAASAVTSRGLSALGPKTGRADTAAAKLAPAAFQPLLVGQIRPAGWLLRQMRIQADGMGGHLDEFWPDVGLNSGWLGGTGESWERGPYFLDGLVPLAWQLDDPVLKAKAMRFIDWTLDNQQPSGMIGPASNNDWWPRMVMVKALAQYHDATGDPRVHPALTRYFHHQLAEMPQRPLQEWGQYRWQDEVYVVQWLYSQTNDPKLLALMHLLKQQGFDWVESFRDFKYTGPTSRSLLDPSRPSGNKAEGMQTHGVNNGQALKTAAVQFRLNGNAAEKAGYYRQLGALDKFHGQPNGMFSCDEHLAGLNTSQGTELCTVVETLFSMEVALATFGDAAIADRIERIAYNALPGTFTDDMWAHQYDQQANQISCSLNSKPWTTNSAESNLYGLEPHFGCCTANFHQGWPKLTSSLWMRPADGDGLAAMIYAPCSVTTQINGCSVHLQEQTDYPFRERVRITVNPSSDVRFTLHLRIPMWAAKAAISVNGEVVNTASAPGTFAKVARTWKAGDVVELVLPMQPLLTRGYHGSATLSRGPLLFSFSPGTTWVKLRDRGITADWQVFPQAQWNYALHVDETSAPGLAVHESAIGAIPFSAANPGVKLLVPAKILDAWRSEDGVAAPVPEHPKLSASAGTLPDELIPLIPYGAAKLRITSFPTLQPGS</sequence>
<dbReference type="Pfam" id="PF20736">
    <property type="entry name" value="Glyco_hydro127M"/>
    <property type="match status" value="1"/>
</dbReference>
<reference evidence="3 4" key="1">
    <citation type="submission" date="2016-10" db="EMBL/GenBank/DDBJ databases">
        <authorList>
            <person name="de Groot N.N."/>
        </authorList>
    </citation>
    <scope>NUCLEOTIDE SEQUENCE [LARGE SCALE GENOMIC DNA]</scope>
    <source>
        <strain evidence="3 4">AB35.6</strain>
    </source>
</reference>
<feature type="domain" description="Non-reducing end beta-L-arabinofuranosidase-like GH127 catalytic" evidence="1">
    <location>
        <begin position="111"/>
        <end position="423"/>
    </location>
</feature>
<dbReference type="SUPFAM" id="SSF48208">
    <property type="entry name" value="Six-hairpin glycosidases"/>
    <property type="match status" value="1"/>
</dbReference>
<dbReference type="OrthoDB" id="9757939at2"/>
<dbReference type="Proteomes" id="UP000182409">
    <property type="component" value="Unassembled WGS sequence"/>
</dbReference>
<dbReference type="InterPro" id="IPR012878">
    <property type="entry name" value="Beta-AFase-like_GH127_cat"/>
</dbReference>
<protein>
    <submittedName>
        <fullName evidence="3">DUF1680 family protein</fullName>
    </submittedName>
</protein>
<dbReference type="PROSITE" id="PS51318">
    <property type="entry name" value="TAT"/>
    <property type="match status" value="1"/>
</dbReference>
<name>A0A1H4SUA5_9BACT</name>
<gene>
    <name evidence="3" type="ORF">SAMN05443244_3556</name>
</gene>
<feature type="domain" description="Non-reducing end beta-L-arabinofuranosidase-like GH127 middle" evidence="2">
    <location>
        <begin position="436"/>
        <end position="531"/>
    </location>
</feature>
<dbReference type="RefSeq" id="WP_083350617.1">
    <property type="nucleotide sequence ID" value="NZ_FNSD01000001.1"/>
</dbReference>
<accession>A0A1H4SUA5</accession>
<organism evidence="3 4">
    <name type="scientific">Terriglobus roseus</name>
    <dbReference type="NCBI Taxonomy" id="392734"/>
    <lineage>
        <taxon>Bacteria</taxon>
        <taxon>Pseudomonadati</taxon>
        <taxon>Acidobacteriota</taxon>
        <taxon>Terriglobia</taxon>
        <taxon>Terriglobales</taxon>
        <taxon>Acidobacteriaceae</taxon>
        <taxon>Terriglobus</taxon>
    </lineage>
</organism>
<dbReference type="PANTHER" id="PTHR31151:SF0">
    <property type="entry name" value="PROLINE-TRNA LIGASE (DUF1680)"/>
    <property type="match status" value="1"/>
</dbReference>
<dbReference type="PANTHER" id="PTHR31151">
    <property type="entry name" value="PROLINE-TRNA LIGASE (DUF1680)"/>
    <property type="match status" value="1"/>
</dbReference>
<dbReference type="InterPro" id="IPR008928">
    <property type="entry name" value="6-hairpin_glycosidase_sf"/>
</dbReference>
<dbReference type="Pfam" id="PF07944">
    <property type="entry name" value="Beta-AFase-like_GH127_cat"/>
    <property type="match status" value="1"/>
</dbReference>
<evidence type="ECO:0000259" key="2">
    <source>
        <dbReference type="Pfam" id="PF20736"/>
    </source>
</evidence>
<evidence type="ECO:0000259" key="1">
    <source>
        <dbReference type="Pfam" id="PF07944"/>
    </source>
</evidence>
<evidence type="ECO:0000313" key="4">
    <source>
        <dbReference type="Proteomes" id="UP000182409"/>
    </source>
</evidence>
<dbReference type="InterPro" id="IPR049046">
    <property type="entry name" value="Beta-AFase-like_GH127_middle"/>
</dbReference>
<dbReference type="EMBL" id="FNSD01000001">
    <property type="protein sequence ID" value="SEC47727.1"/>
    <property type="molecule type" value="Genomic_DNA"/>
</dbReference>
<dbReference type="InterPro" id="IPR006311">
    <property type="entry name" value="TAT_signal"/>
</dbReference>
<proteinExistence type="predicted"/>
<dbReference type="AlphaFoldDB" id="A0A1H4SUA5"/>